<dbReference type="EMBL" id="RWHU01000001">
    <property type="protein sequence ID" value="RSK70842.1"/>
    <property type="molecule type" value="Genomic_DNA"/>
</dbReference>
<evidence type="ECO:0000313" key="2">
    <source>
        <dbReference type="Proteomes" id="UP000276389"/>
    </source>
</evidence>
<proteinExistence type="predicted"/>
<dbReference type="NCBIfam" id="NF040486">
    <property type="entry name" value="SrfA_fam"/>
    <property type="match status" value="1"/>
</dbReference>
<dbReference type="AlphaFoldDB" id="A0A428LZL6"/>
<evidence type="ECO:0000313" key="1">
    <source>
        <dbReference type="EMBL" id="RSK70842.1"/>
    </source>
</evidence>
<dbReference type="InterPro" id="IPR047774">
    <property type="entry name" value="SrfA-like"/>
</dbReference>
<gene>
    <name evidence="1" type="ORF">EJE24_03480</name>
</gene>
<accession>A0A428LZL6</accession>
<dbReference type="RefSeq" id="WP_125913650.1">
    <property type="nucleotide sequence ID" value="NZ_RWHU01000001.1"/>
</dbReference>
<protein>
    <submittedName>
        <fullName evidence="1">SsrAB-activated protein</fullName>
    </submittedName>
</protein>
<sequence length="443" mass="47987">MAKTLLRSGNLDDFQAVGGGGQAVFESALQIREALRLRRQQAIVDCLAIPQVNDGGDRVDWYSPVDGAVLSWKAADEDDRYRALRYLENTLASVESLSKKCMQSPKTAQQLFGSLLSKAFQFPGENFLFLVDGKPVICFWGFVNLNENARDDVLDCLREALVPEPDPVVIDDPEPEPEPMPVVTFEQADEPLITPATTVRITDDALYEPEPVRMSVPPVEEPAPVIVPKKRRVPLWSLPVAAVIVAAVATPLLWPKQAPSAKPVVAMPAPAPVAIAPKPVKTVEPLALTLPLHQADVLAPKTVEPAPEPVVIAAIPKDAMVMEASQVKAGSTRFLNGTWRAMLDVKDPVTGKPPSLRYQIQNNKGTARVVHGDNIVCRVEVFSGLHSNGELMIKTRGNARCTDGSRYPMPEVACKAGTSDVAECSARYDAKTVVPLTFKKAGA</sequence>
<comment type="caution">
    <text evidence="1">The sequence shown here is derived from an EMBL/GenBank/DDBJ whole genome shotgun (WGS) entry which is preliminary data.</text>
</comment>
<organism evidence="1 2">
    <name type="scientific">Enterobacter huaxiensis</name>
    <dbReference type="NCBI Taxonomy" id="2494702"/>
    <lineage>
        <taxon>Bacteria</taxon>
        <taxon>Pseudomonadati</taxon>
        <taxon>Pseudomonadota</taxon>
        <taxon>Gammaproteobacteria</taxon>
        <taxon>Enterobacterales</taxon>
        <taxon>Enterobacteriaceae</taxon>
        <taxon>Enterobacter</taxon>
    </lineage>
</organism>
<dbReference type="Proteomes" id="UP000276389">
    <property type="component" value="Unassembled WGS sequence"/>
</dbReference>
<name>A0A428LZL6_9ENTR</name>
<reference evidence="1 2" key="1">
    <citation type="submission" date="2018-12" db="EMBL/GenBank/DDBJ databases">
        <title>The Genome Submission of two Enterobacter spp. strains.</title>
        <authorList>
            <person name="Wu W."/>
            <person name="Wei L."/>
            <person name="Feng Y."/>
            <person name="Zong Z."/>
        </authorList>
    </citation>
    <scope>NUCLEOTIDE SEQUENCE [LARGE SCALE GENOMIC DNA]</scope>
    <source>
        <strain evidence="1 2">WCHEHu045002</strain>
    </source>
</reference>